<sequence length="191" mass="21140">MTGEGSEDSTCILLDTCCLLNLYATGRIADILYALPARFAVVERVLSESLYIRRGEVTGDEDDTEPVLLQPLVELGLLEVLQVENDDEAASFVSFAAELDDGEAMTCALALHRTMVVATDDRKATRLCGLLNPPLSVQTTAAMIRSWADARQIPHESLRQVLSDVRERARFAPGRHDPLHAWWHAVLHSEE</sequence>
<dbReference type="Pfam" id="PF11848">
    <property type="entry name" value="DUF3368"/>
    <property type="match status" value="1"/>
</dbReference>
<dbReference type="AlphaFoldDB" id="I4EGF6"/>
<name>I4EGF6_9BACT</name>
<reference evidence="1 2" key="1">
    <citation type="journal article" date="2012" name="ISME J.">
        <title>Nitrification expanded: discovery, physiology and genomics of a nitrite-oxidizing bacterium from the phylum Chloroflexi.</title>
        <authorList>
            <person name="Sorokin D.Y."/>
            <person name="Lucker S."/>
            <person name="Vejmelkova D."/>
            <person name="Kostrikina N.A."/>
            <person name="Kleerebezem R."/>
            <person name="Rijpstra W.I."/>
            <person name="Damste J.S."/>
            <person name="Le Paslier D."/>
            <person name="Muyzer G."/>
            <person name="Wagner M."/>
            <person name="van Loosdrecht M.C."/>
            <person name="Daims H."/>
        </authorList>
    </citation>
    <scope>NUCLEOTIDE SEQUENCE [LARGE SCALE GENOMIC DNA]</scope>
    <source>
        <strain evidence="2">none</strain>
    </source>
</reference>
<accession>I4EGF6</accession>
<proteinExistence type="predicted"/>
<dbReference type="InterPro" id="IPR021799">
    <property type="entry name" value="PIN-like_prokaryotic"/>
</dbReference>
<protein>
    <recommendedName>
        <fullName evidence="3">PIN domain-containing protein</fullName>
    </recommendedName>
</protein>
<evidence type="ECO:0000313" key="1">
    <source>
        <dbReference type="EMBL" id="CCF83768.1"/>
    </source>
</evidence>
<dbReference type="SUPFAM" id="SSF88723">
    <property type="entry name" value="PIN domain-like"/>
    <property type="match status" value="1"/>
</dbReference>
<comment type="caution">
    <text evidence="1">The sequence shown here is derived from an EMBL/GenBank/DDBJ whole genome shotgun (WGS) entry which is preliminary data.</text>
</comment>
<keyword evidence="2" id="KW-1185">Reference proteome</keyword>
<dbReference type="OrthoDB" id="486833at2"/>
<dbReference type="Proteomes" id="UP000004221">
    <property type="component" value="Unassembled WGS sequence"/>
</dbReference>
<evidence type="ECO:0008006" key="3">
    <source>
        <dbReference type="Google" id="ProtNLM"/>
    </source>
</evidence>
<dbReference type="InterPro" id="IPR029060">
    <property type="entry name" value="PIN-like_dom_sf"/>
</dbReference>
<organism evidence="1 2">
    <name type="scientific">Nitrolancea hollandica Lb</name>
    <dbReference type="NCBI Taxonomy" id="1129897"/>
    <lineage>
        <taxon>Bacteria</taxon>
        <taxon>Pseudomonadati</taxon>
        <taxon>Thermomicrobiota</taxon>
        <taxon>Thermomicrobia</taxon>
        <taxon>Sphaerobacterales</taxon>
        <taxon>Sphaerobacterineae</taxon>
        <taxon>Sphaerobacteraceae</taxon>
        <taxon>Nitrolancea</taxon>
    </lineage>
</organism>
<dbReference type="RefSeq" id="WP_008477362.1">
    <property type="nucleotide sequence ID" value="NZ_CAGS01000190.1"/>
</dbReference>
<dbReference type="EMBL" id="CAGS01000190">
    <property type="protein sequence ID" value="CCF83768.1"/>
    <property type="molecule type" value="Genomic_DNA"/>
</dbReference>
<gene>
    <name evidence="1" type="ORF">NITHO_270014</name>
</gene>
<evidence type="ECO:0000313" key="2">
    <source>
        <dbReference type="Proteomes" id="UP000004221"/>
    </source>
</evidence>